<gene>
    <name evidence="2" type="ORF">IHV25_02210</name>
</gene>
<dbReference type="SUPFAM" id="SSF55729">
    <property type="entry name" value="Acyl-CoA N-acyltransferases (Nat)"/>
    <property type="match status" value="1"/>
</dbReference>
<comment type="caution">
    <text evidence="2">The sequence shown here is derived from an EMBL/GenBank/DDBJ whole genome shotgun (WGS) entry which is preliminary data.</text>
</comment>
<dbReference type="InterPro" id="IPR016181">
    <property type="entry name" value="Acyl_CoA_acyltransferase"/>
</dbReference>
<proteinExistence type="predicted"/>
<accession>A0A8J7CP00</accession>
<feature type="domain" description="N-acetyltransferase" evidence="1">
    <location>
        <begin position="6"/>
        <end position="204"/>
    </location>
</feature>
<protein>
    <submittedName>
        <fullName evidence="2">GNAT family N-acetyltransferase</fullName>
    </submittedName>
</protein>
<dbReference type="Gene3D" id="3.40.630.30">
    <property type="match status" value="1"/>
</dbReference>
<dbReference type="GO" id="GO:0016747">
    <property type="term" value="F:acyltransferase activity, transferring groups other than amino-acyl groups"/>
    <property type="evidence" value="ECO:0007669"/>
    <property type="project" value="InterPro"/>
</dbReference>
<dbReference type="Proteomes" id="UP000631034">
    <property type="component" value="Unassembled WGS sequence"/>
</dbReference>
<dbReference type="AlphaFoldDB" id="A0A8J7CP00"/>
<name>A0A8J7CP00_9PROT</name>
<evidence type="ECO:0000313" key="3">
    <source>
        <dbReference type="Proteomes" id="UP000631034"/>
    </source>
</evidence>
<sequence length="205" mass="22417">MSNAIITVRDASAEDASILAKLLLEAGEGLYEFLFSDLQPGQPARDVLARLIAANPGGPLGFRSFRVATLHNADLRCDVVVGMVNAFAADSAPRIVPDWIPADRLAHVARLFQHVVDRDTLLVNALAVKPSQRRMGIGVRLIAETVGMAGAAGKRRMIARVWENNDRALKLYGNFGFKRIDSVELPSHNRLSGRRTLILERVLEG</sequence>
<dbReference type="EMBL" id="JACZHT010000001">
    <property type="protein sequence ID" value="MBE1236467.1"/>
    <property type="molecule type" value="Genomic_DNA"/>
</dbReference>
<evidence type="ECO:0000313" key="2">
    <source>
        <dbReference type="EMBL" id="MBE1236467.1"/>
    </source>
</evidence>
<evidence type="ECO:0000259" key="1">
    <source>
        <dbReference type="PROSITE" id="PS51186"/>
    </source>
</evidence>
<dbReference type="InterPro" id="IPR000182">
    <property type="entry name" value="GNAT_dom"/>
</dbReference>
<reference evidence="2" key="1">
    <citation type="submission" date="2020-10" db="EMBL/GenBank/DDBJ databases">
        <title>Genome sequence of the unusual species of purple photosynthetic bacteria, Phaeovibrio sulfidiphilus DSM 23193, type strain.</title>
        <authorList>
            <person name="Kyndt J.A."/>
            <person name="Meyer T.E."/>
        </authorList>
    </citation>
    <scope>NUCLEOTIDE SEQUENCE</scope>
    <source>
        <strain evidence="2">DSM 23193</strain>
    </source>
</reference>
<keyword evidence="3" id="KW-1185">Reference proteome</keyword>
<dbReference type="RefSeq" id="WP_192533324.1">
    <property type="nucleotide sequence ID" value="NZ_JACZHT010000001.1"/>
</dbReference>
<dbReference type="CDD" id="cd04301">
    <property type="entry name" value="NAT_SF"/>
    <property type="match status" value="1"/>
</dbReference>
<organism evidence="2 3">
    <name type="scientific">Phaeovibrio sulfidiphilus</name>
    <dbReference type="NCBI Taxonomy" id="1220600"/>
    <lineage>
        <taxon>Bacteria</taxon>
        <taxon>Pseudomonadati</taxon>
        <taxon>Pseudomonadota</taxon>
        <taxon>Alphaproteobacteria</taxon>
        <taxon>Rhodospirillales</taxon>
        <taxon>Rhodospirillaceae</taxon>
        <taxon>Phaeovibrio</taxon>
    </lineage>
</organism>
<dbReference type="Pfam" id="PF00583">
    <property type="entry name" value="Acetyltransf_1"/>
    <property type="match status" value="1"/>
</dbReference>
<dbReference type="PROSITE" id="PS51186">
    <property type="entry name" value="GNAT"/>
    <property type="match status" value="1"/>
</dbReference>